<evidence type="ECO:0000256" key="4">
    <source>
        <dbReference type="ARBA" id="ARBA00022598"/>
    </source>
</evidence>
<dbReference type="Proteomes" id="UP000244005">
    <property type="component" value="Unassembled WGS sequence"/>
</dbReference>
<evidence type="ECO:0000313" key="7">
    <source>
        <dbReference type="EMBL" id="PTQ43678.1"/>
    </source>
</evidence>
<dbReference type="InterPro" id="IPR007229">
    <property type="entry name" value="Nic_PRibTrfase-Fam"/>
</dbReference>
<dbReference type="Gramene" id="Mp2g10490.1">
    <property type="protein sequence ID" value="Mp2g10490.1.cds1"/>
    <property type="gene ID" value="Mp2g10490"/>
</dbReference>
<dbReference type="SUPFAM" id="SSF51690">
    <property type="entry name" value="Nicotinate/Quinolinate PRTase C-terminal domain-like"/>
    <property type="match status" value="1"/>
</dbReference>
<dbReference type="EMBL" id="KZ772695">
    <property type="protein sequence ID" value="PTQ43678.1"/>
    <property type="molecule type" value="Genomic_DNA"/>
</dbReference>
<evidence type="ECO:0000256" key="1">
    <source>
        <dbReference type="ARBA" id="ARBA00004952"/>
    </source>
</evidence>
<gene>
    <name evidence="7" type="ORF">MARPO_0023s0018</name>
</gene>
<evidence type="ECO:0000256" key="3">
    <source>
        <dbReference type="ARBA" id="ARBA00022553"/>
    </source>
</evidence>
<name>A0A2R6XC50_MARPO</name>
<dbReference type="GO" id="GO:0004516">
    <property type="term" value="F:nicotinate phosphoribosyltransferase activity"/>
    <property type="evidence" value="ECO:0007669"/>
    <property type="project" value="UniProtKB-EC"/>
</dbReference>
<evidence type="ECO:0000256" key="6">
    <source>
        <dbReference type="ARBA" id="ARBA00048668"/>
    </source>
</evidence>
<protein>
    <recommendedName>
        <fullName evidence="2">nicotinate phosphoribosyltransferase</fullName>
        <ecNumber evidence="2">6.3.4.21</ecNumber>
    </recommendedName>
</protein>
<dbReference type="EC" id="6.3.4.21" evidence="2"/>
<organism evidence="7 8">
    <name type="scientific">Marchantia polymorpha</name>
    <name type="common">Common liverwort</name>
    <name type="synonym">Marchantia aquatica</name>
    <dbReference type="NCBI Taxonomy" id="3197"/>
    <lineage>
        <taxon>Eukaryota</taxon>
        <taxon>Viridiplantae</taxon>
        <taxon>Streptophyta</taxon>
        <taxon>Embryophyta</taxon>
        <taxon>Marchantiophyta</taxon>
        <taxon>Marchantiopsida</taxon>
        <taxon>Marchantiidae</taxon>
        <taxon>Marchantiales</taxon>
        <taxon>Marchantiaceae</taxon>
        <taxon>Marchantia</taxon>
    </lineage>
</organism>
<dbReference type="OrthoDB" id="193380at2759"/>
<accession>A0A2R6XC50</accession>
<evidence type="ECO:0000256" key="2">
    <source>
        <dbReference type="ARBA" id="ARBA00013236"/>
    </source>
</evidence>
<evidence type="ECO:0000313" key="8">
    <source>
        <dbReference type="Proteomes" id="UP000244005"/>
    </source>
</evidence>
<dbReference type="PANTHER" id="PTHR11098">
    <property type="entry name" value="NICOTINATE PHOSPHORIBOSYLTRANSFERASE"/>
    <property type="match status" value="1"/>
</dbReference>
<proteinExistence type="predicted"/>
<evidence type="ECO:0000256" key="5">
    <source>
        <dbReference type="ARBA" id="ARBA00022642"/>
    </source>
</evidence>
<comment type="catalytic activity">
    <reaction evidence="6">
        <text>5-phospho-alpha-D-ribose 1-diphosphate + nicotinate + ATP + H2O = nicotinate beta-D-ribonucleotide + ADP + phosphate + diphosphate</text>
        <dbReference type="Rhea" id="RHEA:36163"/>
        <dbReference type="ChEBI" id="CHEBI:15377"/>
        <dbReference type="ChEBI" id="CHEBI:30616"/>
        <dbReference type="ChEBI" id="CHEBI:32544"/>
        <dbReference type="ChEBI" id="CHEBI:33019"/>
        <dbReference type="ChEBI" id="CHEBI:43474"/>
        <dbReference type="ChEBI" id="CHEBI:57502"/>
        <dbReference type="ChEBI" id="CHEBI:58017"/>
        <dbReference type="ChEBI" id="CHEBI:456216"/>
        <dbReference type="EC" id="6.3.4.21"/>
    </reaction>
</comment>
<dbReference type="InterPro" id="IPR036068">
    <property type="entry name" value="Nicotinate_pribotase-like_C"/>
</dbReference>
<keyword evidence="5" id="KW-0662">Pyridine nucleotide biosynthesis</keyword>
<sequence>MVQGTTSERVCSLHPSILVVQLLEFSLHMVEGCDGGISGSEYCYLGDFDASSNLEAWQRFGTAVRVAHSHAFVSSYMSFDEITDCSTAMARAPARIFSSSPRSA</sequence>
<dbReference type="AlphaFoldDB" id="A0A2R6XC50"/>
<keyword evidence="4" id="KW-0436">Ligase</keyword>
<dbReference type="PANTHER" id="PTHR11098:SF1">
    <property type="entry name" value="NICOTINATE PHOSPHORIBOSYLTRANSFERASE"/>
    <property type="match status" value="1"/>
</dbReference>
<keyword evidence="8" id="KW-1185">Reference proteome</keyword>
<comment type="pathway">
    <text evidence="1">Cofactor biosynthesis; NAD(+) biosynthesis; nicotinate D-ribonucleotide from nicotinate: step 1/1.</text>
</comment>
<reference evidence="8" key="1">
    <citation type="journal article" date="2017" name="Cell">
        <title>Insights into land plant evolution garnered from the Marchantia polymorpha genome.</title>
        <authorList>
            <person name="Bowman J.L."/>
            <person name="Kohchi T."/>
            <person name="Yamato K.T."/>
            <person name="Jenkins J."/>
            <person name="Shu S."/>
            <person name="Ishizaki K."/>
            <person name="Yamaoka S."/>
            <person name="Nishihama R."/>
            <person name="Nakamura Y."/>
            <person name="Berger F."/>
            <person name="Adam C."/>
            <person name="Aki S.S."/>
            <person name="Althoff F."/>
            <person name="Araki T."/>
            <person name="Arteaga-Vazquez M.A."/>
            <person name="Balasubrmanian S."/>
            <person name="Barry K."/>
            <person name="Bauer D."/>
            <person name="Boehm C.R."/>
            <person name="Briginshaw L."/>
            <person name="Caballero-Perez J."/>
            <person name="Catarino B."/>
            <person name="Chen F."/>
            <person name="Chiyoda S."/>
            <person name="Chovatia M."/>
            <person name="Davies K.M."/>
            <person name="Delmans M."/>
            <person name="Demura T."/>
            <person name="Dierschke T."/>
            <person name="Dolan L."/>
            <person name="Dorantes-Acosta A.E."/>
            <person name="Eklund D.M."/>
            <person name="Florent S.N."/>
            <person name="Flores-Sandoval E."/>
            <person name="Fujiyama A."/>
            <person name="Fukuzawa H."/>
            <person name="Galik B."/>
            <person name="Grimanelli D."/>
            <person name="Grimwood J."/>
            <person name="Grossniklaus U."/>
            <person name="Hamada T."/>
            <person name="Haseloff J."/>
            <person name="Hetherington A.J."/>
            <person name="Higo A."/>
            <person name="Hirakawa Y."/>
            <person name="Hundley H.N."/>
            <person name="Ikeda Y."/>
            <person name="Inoue K."/>
            <person name="Inoue S.I."/>
            <person name="Ishida S."/>
            <person name="Jia Q."/>
            <person name="Kakita M."/>
            <person name="Kanazawa T."/>
            <person name="Kawai Y."/>
            <person name="Kawashima T."/>
            <person name="Kennedy M."/>
            <person name="Kinose K."/>
            <person name="Kinoshita T."/>
            <person name="Kohara Y."/>
            <person name="Koide E."/>
            <person name="Komatsu K."/>
            <person name="Kopischke S."/>
            <person name="Kubo M."/>
            <person name="Kyozuka J."/>
            <person name="Lagercrantz U."/>
            <person name="Lin S.S."/>
            <person name="Lindquist E."/>
            <person name="Lipzen A.M."/>
            <person name="Lu C.W."/>
            <person name="De Luna E."/>
            <person name="Martienssen R.A."/>
            <person name="Minamino N."/>
            <person name="Mizutani M."/>
            <person name="Mizutani M."/>
            <person name="Mochizuki N."/>
            <person name="Monte I."/>
            <person name="Mosher R."/>
            <person name="Nagasaki H."/>
            <person name="Nakagami H."/>
            <person name="Naramoto S."/>
            <person name="Nishitani K."/>
            <person name="Ohtani M."/>
            <person name="Okamoto T."/>
            <person name="Okumura M."/>
            <person name="Phillips J."/>
            <person name="Pollak B."/>
            <person name="Reinders A."/>
            <person name="Rovekamp M."/>
            <person name="Sano R."/>
            <person name="Sawa S."/>
            <person name="Schmid M.W."/>
            <person name="Shirakawa M."/>
            <person name="Solano R."/>
            <person name="Spunde A."/>
            <person name="Suetsugu N."/>
            <person name="Sugano S."/>
            <person name="Sugiyama A."/>
            <person name="Sun R."/>
            <person name="Suzuki Y."/>
            <person name="Takenaka M."/>
            <person name="Takezawa D."/>
            <person name="Tomogane H."/>
            <person name="Tsuzuki M."/>
            <person name="Ueda T."/>
            <person name="Umeda M."/>
            <person name="Ward J.M."/>
            <person name="Watanabe Y."/>
            <person name="Yazaki K."/>
            <person name="Yokoyama R."/>
            <person name="Yoshitake Y."/>
            <person name="Yotsui I."/>
            <person name="Zachgo S."/>
            <person name="Schmutz J."/>
        </authorList>
    </citation>
    <scope>NUCLEOTIDE SEQUENCE [LARGE SCALE GENOMIC DNA]</scope>
    <source>
        <strain evidence="8">Tak-1</strain>
    </source>
</reference>
<dbReference type="GO" id="GO:0009435">
    <property type="term" value="P:NAD+ biosynthetic process"/>
    <property type="evidence" value="ECO:0007669"/>
    <property type="project" value="UniProtKB-UniPathway"/>
</dbReference>
<keyword evidence="3" id="KW-0597">Phosphoprotein</keyword>
<dbReference type="Gene3D" id="3.20.20.70">
    <property type="entry name" value="Aldolase class I"/>
    <property type="match status" value="1"/>
</dbReference>
<dbReference type="UniPathway" id="UPA00253">
    <property type="reaction ID" value="UER00457"/>
</dbReference>
<dbReference type="InterPro" id="IPR013785">
    <property type="entry name" value="Aldolase_TIM"/>
</dbReference>